<evidence type="ECO:0000313" key="3">
    <source>
        <dbReference type="Proteomes" id="UP000063063"/>
    </source>
</evidence>
<evidence type="ECO:0000313" key="2">
    <source>
        <dbReference type="EMBL" id="AIN99670.1"/>
    </source>
</evidence>
<dbReference type="GeneID" id="22576479"/>
<dbReference type="CDD" id="cd23734">
    <property type="entry name" value="RESC4"/>
    <property type="match status" value="1"/>
</dbReference>
<evidence type="ECO:0000259" key="1">
    <source>
        <dbReference type="Pfam" id="PF26188"/>
    </source>
</evidence>
<keyword evidence="3" id="KW-1185">Reference proteome</keyword>
<dbReference type="eggNOG" id="ENOG502RNDP">
    <property type="taxonomic scope" value="Eukaryota"/>
</dbReference>
<dbReference type="AlphaFoldDB" id="A0A088RUX8"/>
<dbReference type="InterPro" id="IPR058917">
    <property type="entry name" value="RESC6_dom"/>
</dbReference>
<dbReference type="KEGG" id="lpan:LPMP_280340"/>
<feature type="domain" description="RNA-editing substrate-binding complex 6 protein" evidence="1">
    <location>
        <begin position="877"/>
        <end position="1101"/>
    </location>
</feature>
<dbReference type="Proteomes" id="UP000063063">
    <property type="component" value="Chromosome 28"/>
</dbReference>
<dbReference type="RefSeq" id="XP_010700377.1">
    <property type="nucleotide sequence ID" value="XM_010702075.1"/>
</dbReference>
<protein>
    <recommendedName>
        <fullName evidence="1">RNA-editing substrate-binding complex 6 protein domain-containing protein</fullName>
    </recommendedName>
</protein>
<dbReference type="VEuPathDB" id="TriTrypDB:LPMP_280340"/>
<dbReference type="VEuPathDB" id="TriTrypDB:LPAL13_280008800"/>
<reference evidence="2 3" key="1">
    <citation type="journal article" date="2015" name="Sci. Rep.">
        <title>The genome of Leishmania panamensis: insights into genomics of the L. (Viannia) subgenus.</title>
        <authorList>
            <person name="Llanes A."/>
            <person name="Restrepo C.M."/>
            <person name="Vecchio G.D."/>
            <person name="Anguizola F.J."/>
            <person name="Lleonart R."/>
        </authorList>
    </citation>
    <scope>NUCLEOTIDE SEQUENCE [LARGE SCALE GENOMIC DNA]</scope>
    <source>
        <strain evidence="2 3">MHOM/PA/94/PSC-1</strain>
    </source>
</reference>
<organism evidence="2 3">
    <name type="scientific">Leishmania panamensis</name>
    <dbReference type="NCBI Taxonomy" id="5679"/>
    <lineage>
        <taxon>Eukaryota</taxon>
        <taxon>Discoba</taxon>
        <taxon>Euglenozoa</taxon>
        <taxon>Kinetoplastea</taxon>
        <taxon>Metakinetoplastina</taxon>
        <taxon>Trypanosomatida</taxon>
        <taxon>Trypanosomatidae</taxon>
        <taxon>Leishmaniinae</taxon>
        <taxon>Leishmania</taxon>
        <taxon>Leishmania guyanensis species complex</taxon>
    </lineage>
</organism>
<dbReference type="Pfam" id="PF26188">
    <property type="entry name" value="RESC6"/>
    <property type="match status" value="1"/>
</dbReference>
<dbReference type="EMBL" id="CP009397">
    <property type="protein sequence ID" value="AIN99670.1"/>
    <property type="molecule type" value="Genomic_DNA"/>
</dbReference>
<accession>A0A088RUX8</accession>
<name>A0A088RUX8_LEIPA</name>
<sequence length="1159" mass="125010">MSATITQLVRRIAAPAVAASLMKEELCLALAAVAQLRPTLSIATGERATASPLSTEALAQRSLRVLPRCAPQEVRMIAHGANALQWFLTPSLLLIDALARTLYTHIVKWSQPATEGKSVAKHKVRLSDILAVIQLATEAQRYFDATIFLLATQHAVEVGGQSTDMSAALAEEFVAIVCGYAGEEDGAAAVGRLVARLEGSPTVASNSPGLDVLRASVRDRPLKVADRWMVSYTQWAQQRRSVLETVRAPADAAAATHTEGGTVRTPIQLLKARHDVWQVVLALLAEKEYVTDDRLQRTLEAVRLLHIQDPVTLSTLDRTVALRAMSPTLPSAMLTNYENFVYAQAQYYPHALAALKQGDAVTAAAVTGAQEAIGARSSPSSRPTAGTLQHVSVIQRVYRDAVAGAVVSEKDLFQLSTTVDTSSADEVAMATYVFARGKELPSDLLMWLPKRLMSLTLEGVVALVRAGRHDRRGALARVLPVCLRNSVHLQECILSAPTMVLVELVEALGRPLPRWTAPSDQASSLEEQVFDMVVAHLLLQVEQMPLPALLSVMKIGGCRLARTDDLMQAVCGRVADHLVAAVTPPSISLCLEVLASLQLGNCRQERLLDLLADAIAAHFSPMSQLTTSADAPRLAALLRFATTQLKYGSPEMAAVGTNLLQRVRQGDWDSLPPEALVAAALFALDSSTLVSSAVSLELPHAVVAHLVAAQRLASTVTVDLAIALVELLELIPTVDADHAQALVTCVLPVASALSPPVVARLLFVRHRNSIAAVAATAPSADVAAELYTTVGKHVLGLPPETFTALCVVAARPGFEAALANLLVDMLPLMADALSAHQLSRCVFGLGEMADAGQRLSHQVMTEALSDYVVDNLELFTSACDIATLLHGFAKLQCTKRHLYSVFATQLLRRPIKSTLDFRSISLLFFAFGSVRFVNKDLMDLLCRVFVAHIDSLAAPDVLMSLRGLSRMNLLNDSFYRKLGMKATELVDEFPLQAQCDLLHAYGAVEEAHPKLAETLSKRIAAAVESLPSVSVATDVLTSLWLMGTNMVTNESIETIVNYVVRNASELTGSDIRKLCSITLNQNWKHPELLHGMAARAIALQEEQQLEATTARAVLDTLSSQLVFHQAARVQLSHLARTVSKETVLLSGEEQEQLNLITSN</sequence>
<dbReference type="OrthoDB" id="246783at2759"/>
<proteinExistence type="predicted"/>
<gene>
    <name evidence="2" type="ORF">LPMP_280340</name>
</gene>